<comment type="caution">
    <text evidence="12">The sequence shown here is derived from an EMBL/GenBank/DDBJ whole genome shotgun (WGS) entry which is preliminary data.</text>
</comment>
<reference evidence="12 13" key="1">
    <citation type="submission" date="2009-05" db="EMBL/GenBank/DDBJ databases">
        <authorList>
            <person name="Setubal J.C."/>
            <person name="Boyle S."/>
            <person name="Crasta O.R."/>
            <person name="Gillespie J.J."/>
            <person name="Kenyon R.W."/>
            <person name="Lu J."/>
            <person name="Mane S."/>
            <person name="Nagrani S."/>
            <person name="Shallom J.M."/>
            <person name="Shallom S."/>
            <person name="Shukla M."/>
            <person name="Snyder E.E."/>
            <person name="Sobral B.W."/>
            <person name="Wattam A.R."/>
            <person name="Will R."/>
            <person name="Williams K."/>
            <person name="Yoo H."/>
            <person name="Munk C."/>
            <person name="Tapia R."/>
            <person name="Green L."/>
            <person name="Rogers Y."/>
            <person name="Detter J.C."/>
            <person name="Bruce D."/>
            <person name="Brettin T.S."/>
            <person name="Tsolis R."/>
        </authorList>
    </citation>
    <scope>NUCLEOTIDE SEQUENCE [LARGE SCALE GENOMIC DNA]</scope>
    <source>
        <strain evidence="12 13">LMG 3301</strain>
    </source>
</reference>
<evidence type="ECO:0000256" key="1">
    <source>
        <dbReference type="ARBA" id="ARBA00004162"/>
    </source>
</evidence>
<protein>
    <recommendedName>
        <fullName evidence="3">Lectin-like protein BA14k</fullName>
    </recommendedName>
</protein>
<keyword evidence="10" id="KW-0472">Membrane</keyword>
<keyword evidence="4" id="KW-1003">Cell membrane</keyword>
<evidence type="ECO:0000256" key="9">
    <source>
        <dbReference type="ARBA" id="ARBA00023026"/>
    </source>
</evidence>
<dbReference type="Pfam" id="PF07886">
    <property type="entry name" value="BA14K"/>
    <property type="match status" value="1"/>
</dbReference>
<proteinExistence type="inferred from homology"/>
<keyword evidence="5" id="KW-0812">Transmembrane</keyword>
<name>C4WEG0_9HYPH</name>
<comment type="function">
    <text evidence="11">Has immunoglobulin-binding and hemagglutination properties, and can bind to mannose. Essential for virulence. May be involved in LPS biosynthesis or polysaccharide transport.</text>
</comment>
<evidence type="ECO:0000256" key="3">
    <source>
        <dbReference type="ARBA" id="ARBA00020552"/>
    </source>
</evidence>
<comment type="subcellular location">
    <subcellularLocation>
        <location evidence="1">Cell membrane</location>
        <topology evidence="1">Single-pass membrane protein</topology>
    </subcellularLocation>
</comment>
<dbReference type="GO" id="GO:0030246">
    <property type="term" value="F:carbohydrate binding"/>
    <property type="evidence" value="ECO:0007669"/>
    <property type="project" value="UniProtKB-KW"/>
</dbReference>
<evidence type="ECO:0000256" key="4">
    <source>
        <dbReference type="ARBA" id="ARBA00022475"/>
    </source>
</evidence>
<dbReference type="HOGENOM" id="CLU_141003_0_0_5"/>
<dbReference type="Proteomes" id="UP000004386">
    <property type="component" value="Unassembled WGS sequence"/>
</dbReference>
<evidence type="ECO:0000256" key="10">
    <source>
        <dbReference type="ARBA" id="ARBA00023136"/>
    </source>
</evidence>
<evidence type="ECO:0000256" key="2">
    <source>
        <dbReference type="ARBA" id="ARBA00010270"/>
    </source>
</evidence>
<evidence type="ECO:0000313" key="13">
    <source>
        <dbReference type="Proteomes" id="UP000004386"/>
    </source>
</evidence>
<dbReference type="EMBL" id="ACQA01000001">
    <property type="protein sequence ID" value="EEQ96089.1"/>
    <property type="molecule type" value="Genomic_DNA"/>
</dbReference>
<evidence type="ECO:0000256" key="11">
    <source>
        <dbReference type="ARBA" id="ARBA00025321"/>
    </source>
</evidence>
<keyword evidence="7" id="KW-0430">Lectin</keyword>
<evidence type="ECO:0000313" key="12">
    <source>
        <dbReference type="EMBL" id="EEQ96089.1"/>
    </source>
</evidence>
<evidence type="ECO:0000256" key="6">
    <source>
        <dbReference type="ARBA" id="ARBA00022729"/>
    </source>
</evidence>
<gene>
    <name evidence="12" type="ORF">OINT_1001501</name>
</gene>
<dbReference type="InterPro" id="IPR012413">
    <property type="entry name" value="BA14K"/>
</dbReference>
<evidence type="ECO:0000256" key="7">
    <source>
        <dbReference type="ARBA" id="ARBA00022734"/>
    </source>
</evidence>
<accession>C4WEG0</accession>
<keyword evidence="9" id="KW-0843">Virulence</keyword>
<dbReference type="AlphaFoldDB" id="C4WEG0"/>
<keyword evidence="8" id="KW-1133">Transmembrane helix</keyword>
<organism evidence="12 13">
    <name type="scientific">Brucella intermedia LMG 3301</name>
    <dbReference type="NCBI Taxonomy" id="641118"/>
    <lineage>
        <taxon>Bacteria</taxon>
        <taxon>Pseudomonadati</taxon>
        <taxon>Pseudomonadota</taxon>
        <taxon>Alphaproteobacteria</taxon>
        <taxon>Hyphomicrobiales</taxon>
        <taxon>Brucellaceae</taxon>
        <taxon>Brucella/Ochrobactrum group</taxon>
        <taxon>Brucella</taxon>
    </lineage>
</organism>
<evidence type="ECO:0000256" key="8">
    <source>
        <dbReference type="ARBA" id="ARBA00022989"/>
    </source>
</evidence>
<keyword evidence="6" id="KW-0732">Signal</keyword>
<dbReference type="GO" id="GO:0005886">
    <property type="term" value="C:plasma membrane"/>
    <property type="evidence" value="ECO:0007669"/>
    <property type="project" value="UniProtKB-SubCell"/>
</dbReference>
<sequence length="158" mass="17251">MGFKNTHIPGETSLKRAETMRNLLHLTILTGLFVAGIASAGSTVELRNSQYLPSLKPSGPLIIGGQAGANRTDPSARNCYGSTLCRESGTYITEHGVLNYKNGDALQYRRTMQPPTAGARPSSNHIQWCSNRYRSYRTSDNTYQPIAGPRTGCNSPFQ</sequence>
<evidence type="ECO:0000256" key="5">
    <source>
        <dbReference type="ARBA" id="ARBA00022692"/>
    </source>
</evidence>
<comment type="similarity">
    <text evidence="2">Belongs to the BA14k family.</text>
</comment>